<keyword evidence="1" id="KW-0812">Transmembrane</keyword>
<organism evidence="3 4">
    <name type="scientific">Molorchus minor</name>
    <dbReference type="NCBI Taxonomy" id="1323400"/>
    <lineage>
        <taxon>Eukaryota</taxon>
        <taxon>Metazoa</taxon>
        <taxon>Ecdysozoa</taxon>
        <taxon>Arthropoda</taxon>
        <taxon>Hexapoda</taxon>
        <taxon>Insecta</taxon>
        <taxon>Pterygota</taxon>
        <taxon>Neoptera</taxon>
        <taxon>Endopterygota</taxon>
        <taxon>Coleoptera</taxon>
        <taxon>Polyphaga</taxon>
        <taxon>Cucujiformia</taxon>
        <taxon>Chrysomeloidea</taxon>
        <taxon>Cerambycidae</taxon>
        <taxon>Lamiinae</taxon>
        <taxon>Monochamini</taxon>
        <taxon>Molorchus</taxon>
    </lineage>
</organism>
<sequence>MQRIGLTYLIIGMLEAIFTRRAESDEVLWYHDITTAWPQWVFCDLYSYYSYLCNISTRMCLVVVKDIWDLNCTGGIAGYIDREVFGSHMYIDHTLHILYETVKSFDPEGILGTLSSILTVYLGVQAGRILNTYQNVKDKVLRWIIWGFITGLLGGVLCGFSRDAGPIPINKRLWSLSFTLITAGMAFLIQAFLFVLVDILRKWGGRPFFYPGMNAIFLYLGHELMKNTFPFGWKTTTDTHAMHLFMNLWAHFYG</sequence>
<comment type="caution">
    <text evidence="3">The sequence shown here is derived from an EMBL/GenBank/DDBJ whole genome shotgun (WGS) entry which is preliminary data.</text>
</comment>
<feature type="signal peptide" evidence="2">
    <location>
        <begin position="1"/>
        <end position="24"/>
    </location>
</feature>
<evidence type="ECO:0000313" key="4">
    <source>
        <dbReference type="Proteomes" id="UP001162164"/>
    </source>
</evidence>
<feature type="chain" id="PRO_5047088345" evidence="2">
    <location>
        <begin position="25"/>
        <end position="254"/>
    </location>
</feature>
<name>A0ABQ9J4P1_9CUCU</name>
<protein>
    <submittedName>
        <fullName evidence="3">Uncharacterized protein</fullName>
    </submittedName>
</protein>
<keyword evidence="2" id="KW-0732">Signal</keyword>
<gene>
    <name evidence="3" type="ORF">NQ317_010332</name>
</gene>
<dbReference type="PANTHER" id="PTHR31061">
    <property type="entry name" value="LD22376P"/>
    <property type="match status" value="1"/>
</dbReference>
<keyword evidence="1" id="KW-0472">Membrane</keyword>
<keyword evidence="4" id="KW-1185">Reference proteome</keyword>
<dbReference type="EMBL" id="JAPWTJ010001350">
    <property type="protein sequence ID" value="KAJ8972408.1"/>
    <property type="molecule type" value="Genomic_DNA"/>
</dbReference>
<feature type="transmembrane region" description="Helical" evidence="1">
    <location>
        <begin position="173"/>
        <end position="196"/>
    </location>
</feature>
<keyword evidence="1" id="KW-1133">Transmembrane helix</keyword>
<feature type="transmembrane region" description="Helical" evidence="1">
    <location>
        <begin position="143"/>
        <end position="161"/>
    </location>
</feature>
<feature type="transmembrane region" description="Helical" evidence="1">
    <location>
        <begin position="208"/>
        <end position="225"/>
    </location>
</feature>
<evidence type="ECO:0000256" key="1">
    <source>
        <dbReference type="SAM" id="Phobius"/>
    </source>
</evidence>
<reference evidence="3" key="1">
    <citation type="journal article" date="2023" name="Insect Mol. Biol.">
        <title>Genome sequencing provides insights into the evolution of gene families encoding plant cell wall-degrading enzymes in longhorned beetles.</title>
        <authorList>
            <person name="Shin N.R."/>
            <person name="Okamura Y."/>
            <person name="Kirsch R."/>
            <person name="Pauchet Y."/>
        </authorList>
    </citation>
    <scope>NUCLEOTIDE SEQUENCE</scope>
    <source>
        <strain evidence="3">MMC_N1</strain>
    </source>
</reference>
<evidence type="ECO:0000313" key="3">
    <source>
        <dbReference type="EMBL" id="KAJ8972408.1"/>
    </source>
</evidence>
<proteinExistence type="predicted"/>
<dbReference type="Proteomes" id="UP001162164">
    <property type="component" value="Unassembled WGS sequence"/>
</dbReference>
<dbReference type="PANTHER" id="PTHR31061:SF24">
    <property type="entry name" value="LD22376P"/>
    <property type="match status" value="1"/>
</dbReference>
<evidence type="ECO:0000256" key="2">
    <source>
        <dbReference type="SAM" id="SignalP"/>
    </source>
</evidence>
<accession>A0ABQ9J4P1</accession>